<dbReference type="eggNOG" id="COG4638">
    <property type="taxonomic scope" value="Bacteria"/>
</dbReference>
<keyword evidence="6" id="KW-0411">Iron-sulfur</keyword>
<keyword evidence="9" id="KW-1185">Reference proteome</keyword>
<dbReference type="AlphaFoldDB" id="A1WJE0"/>
<comment type="similarity">
    <text evidence="1">Belongs to the bacterial ring-hydroxylating dioxygenase alpha subunit family.</text>
</comment>
<evidence type="ECO:0000313" key="9">
    <source>
        <dbReference type="Proteomes" id="UP000000374"/>
    </source>
</evidence>
<sequence>MPSSKGACMPYTNEQIAALVRADSVHKSVYTDSALFQLEMERIYGCAWIYVGHESQVPNAGDFCATRIGDQDVILVRATDGKVHVLYNRCPHRGAKLVADGCGHAGKFFRCPYHAWTFQLDGSHLAAPLKAAFEGSCFDPQHPDFSVRPVARVESHRGFVFASQAAQGIGLKSFLGGVISSIDNLCDRSPVGEVEVAGGMFRVLQTSNWKVFYENLHDTMHAPVTHESSVVAAREQAQKMGAMPLELHIMVGNGEPYRFWENLELCAYAHGHGYMEGIFDPGAASRDPVTRAHFAVLEQAYGHARASEILGMNRHNTIIYGSGSPHTVFQQFRVIRPLAVDRTMIEIQLFRLKGAPEAVFKRTLMYANIINAPSSNVMADDVELYARCQQGNLSRGGDWTSLHRHLGTDRAVPGGMVSSNGTSELPMRNQFQAWKQYMLGHLVEENCDAA</sequence>
<gene>
    <name evidence="8" type="ordered locus">Veis_1995</name>
</gene>
<dbReference type="GO" id="GO:0005506">
    <property type="term" value="F:iron ion binding"/>
    <property type="evidence" value="ECO:0007669"/>
    <property type="project" value="InterPro"/>
</dbReference>
<dbReference type="Pfam" id="PF00848">
    <property type="entry name" value="Ring_hydroxyl_A"/>
    <property type="match status" value="1"/>
</dbReference>
<dbReference type="SUPFAM" id="SSF50022">
    <property type="entry name" value="ISP domain"/>
    <property type="match status" value="1"/>
</dbReference>
<dbReference type="PANTHER" id="PTHR43756:SF1">
    <property type="entry name" value="3-PHENYLPROPIONATE_CINNAMIC ACID DIOXYGENASE SUBUNIT ALPHA"/>
    <property type="match status" value="1"/>
</dbReference>
<name>A1WJE0_VEREI</name>
<dbReference type="InterPro" id="IPR036922">
    <property type="entry name" value="Rieske_2Fe-2S_sf"/>
</dbReference>
<dbReference type="InterPro" id="IPR015879">
    <property type="entry name" value="Ring_hydroxy_dOase_asu_C_dom"/>
</dbReference>
<dbReference type="SUPFAM" id="SSF55961">
    <property type="entry name" value="Bet v1-like"/>
    <property type="match status" value="1"/>
</dbReference>
<reference evidence="9" key="1">
    <citation type="submission" date="2006-12" db="EMBL/GenBank/DDBJ databases">
        <title>Complete sequence of chromosome 1 of Verminephrobacter eiseniae EF01-2.</title>
        <authorList>
            <person name="Copeland A."/>
            <person name="Lucas S."/>
            <person name="Lapidus A."/>
            <person name="Barry K."/>
            <person name="Detter J.C."/>
            <person name="Glavina del Rio T."/>
            <person name="Dalin E."/>
            <person name="Tice H."/>
            <person name="Pitluck S."/>
            <person name="Chertkov O."/>
            <person name="Brettin T."/>
            <person name="Bruce D."/>
            <person name="Han C."/>
            <person name="Tapia R."/>
            <person name="Gilna P."/>
            <person name="Schmutz J."/>
            <person name="Larimer F."/>
            <person name="Land M."/>
            <person name="Hauser L."/>
            <person name="Kyrpides N."/>
            <person name="Kim E."/>
            <person name="Stahl D."/>
            <person name="Richardson P."/>
        </authorList>
    </citation>
    <scope>NUCLEOTIDE SEQUENCE [LARGE SCALE GENOMIC DNA]</scope>
    <source>
        <strain evidence="9">EF01-2</strain>
    </source>
</reference>
<dbReference type="Proteomes" id="UP000000374">
    <property type="component" value="Chromosome"/>
</dbReference>
<protein>
    <submittedName>
        <fullName evidence="8">Rieske (2Fe-2S) domain protein</fullName>
    </submittedName>
</protein>
<evidence type="ECO:0000259" key="7">
    <source>
        <dbReference type="PROSITE" id="PS51296"/>
    </source>
</evidence>
<dbReference type="PANTHER" id="PTHR43756">
    <property type="entry name" value="CHOLINE MONOOXYGENASE, CHLOROPLASTIC"/>
    <property type="match status" value="1"/>
</dbReference>
<evidence type="ECO:0000256" key="5">
    <source>
        <dbReference type="ARBA" id="ARBA00023004"/>
    </source>
</evidence>
<keyword evidence="3" id="KW-0479">Metal-binding</keyword>
<proteinExistence type="inferred from homology"/>
<dbReference type="HOGENOM" id="CLU_026244_4_0_4"/>
<evidence type="ECO:0000256" key="2">
    <source>
        <dbReference type="ARBA" id="ARBA00022714"/>
    </source>
</evidence>
<evidence type="ECO:0000256" key="3">
    <source>
        <dbReference type="ARBA" id="ARBA00022723"/>
    </source>
</evidence>
<evidence type="ECO:0000256" key="6">
    <source>
        <dbReference type="ARBA" id="ARBA00023014"/>
    </source>
</evidence>
<evidence type="ECO:0000256" key="1">
    <source>
        <dbReference type="ARBA" id="ARBA00008751"/>
    </source>
</evidence>
<dbReference type="InterPro" id="IPR001663">
    <property type="entry name" value="Rng_hydr_dOase-A"/>
</dbReference>
<feature type="domain" description="Rieske" evidence="7">
    <location>
        <begin position="49"/>
        <end position="162"/>
    </location>
</feature>
<evidence type="ECO:0000256" key="4">
    <source>
        <dbReference type="ARBA" id="ARBA00023002"/>
    </source>
</evidence>
<dbReference type="PRINTS" id="PR00090">
    <property type="entry name" value="RNGDIOXGNASE"/>
</dbReference>
<accession>A1WJE0</accession>
<dbReference type="KEGG" id="vei:Veis_1995"/>
<dbReference type="STRING" id="391735.Veis_1995"/>
<organism evidence="8 9">
    <name type="scientific">Verminephrobacter eiseniae (strain EF01-2)</name>
    <dbReference type="NCBI Taxonomy" id="391735"/>
    <lineage>
        <taxon>Bacteria</taxon>
        <taxon>Pseudomonadati</taxon>
        <taxon>Pseudomonadota</taxon>
        <taxon>Betaproteobacteria</taxon>
        <taxon>Burkholderiales</taxon>
        <taxon>Comamonadaceae</taxon>
        <taxon>Verminephrobacter</taxon>
    </lineage>
</organism>
<dbReference type="GO" id="GO:0051537">
    <property type="term" value="F:2 iron, 2 sulfur cluster binding"/>
    <property type="evidence" value="ECO:0007669"/>
    <property type="project" value="UniProtKB-KW"/>
</dbReference>
<dbReference type="PROSITE" id="PS51296">
    <property type="entry name" value="RIESKE"/>
    <property type="match status" value="1"/>
</dbReference>
<dbReference type="CDD" id="cd08879">
    <property type="entry name" value="RHO_alpha_C_AntDO-like"/>
    <property type="match status" value="1"/>
</dbReference>
<dbReference type="Pfam" id="PF00355">
    <property type="entry name" value="Rieske"/>
    <property type="match status" value="1"/>
</dbReference>
<dbReference type="GO" id="GO:0016491">
    <property type="term" value="F:oxidoreductase activity"/>
    <property type="evidence" value="ECO:0007669"/>
    <property type="project" value="UniProtKB-KW"/>
</dbReference>
<dbReference type="Gene3D" id="3.90.380.10">
    <property type="entry name" value="Naphthalene 1,2-dioxygenase Alpha Subunit, Chain A, domain 1"/>
    <property type="match status" value="1"/>
</dbReference>
<dbReference type="Gene3D" id="2.102.10.10">
    <property type="entry name" value="Rieske [2Fe-2S] iron-sulphur domain"/>
    <property type="match status" value="1"/>
</dbReference>
<keyword evidence="2" id="KW-0001">2Fe-2S</keyword>
<keyword evidence="4" id="KW-0560">Oxidoreductase</keyword>
<dbReference type="EMBL" id="CP000542">
    <property type="protein sequence ID" value="ABM57747.1"/>
    <property type="molecule type" value="Genomic_DNA"/>
</dbReference>
<dbReference type="InterPro" id="IPR017941">
    <property type="entry name" value="Rieske_2Fe-2S"/>
</dbReference>
<keyword evidence="5" id="KW-0408">Iron</keyword>
<evidence type="ECO:0000313" key="8">
    <source>
        <dbReference type="EMBL" id="ABM57747.1"/>
    </source>
</evidence>